<accession>A0A918BHR3</accession>
<keyword evidence="3" id="KW-1185">Reference proteome</keyword>
<sequence>MTTVRQIRAALDAGLTTGVIRKVLPCARGEQPGFDRCADVRSVPEREKAAVERRMRELDLTVAGPSPATSVGTEPGPPRGGRRPFVSRRSRPEAAPTVRRRGRAGSRAGTASWANAHARTSHEYPGRCDVTGSVLLATAAV</sequence>
<name>A0A918BHR3_9ACTN</name>
<protein>
    <submittedName>
        <fullName evidence="2">Uncharacterized protein</fullName>
    </submittedName>
</protein>
<evidence type="ECO:0000256" key="1">
    <source>
        <dbReference type="SAM" id="MobiDB-lite"/>
    </source>
</evidence>
<dbReference type="AlphaFoldDB" id="A0A918BHR3"/>
<feature type="region of interest" description="Disordered" evidence="1">
    <location>
        <begin position="60"/>
        <end position="114"/>
    </location>
</feature>
<comment type="caution">
    <text evidence="2">The sequence shown here is derived from an EMBL/GenBank/DDBJ whole genome shotgun (WGS) entry which is preliminary data.</text>
</comment>
<organism evidence="2 3">
    <name type="scientific">Streptomyces ruber</name>
    <dbReference type="NCBI Taxonomy" id="83378"/>
    <lineage>
        <taxon>Bacteria</taxon>
        <taxon>Bacillati</taxon>
        <taxon>Actinomycetota</taxon>
        <taxon>Actinomycetes</taxon>
        <taxon>Kitasatosporales</taxon>
        <taxon>Streptomycetaceae</taxon>
        <taxon>Streptomyces</taxon>
    </lineage>
</organism>
<reference evidence="2" key="1">
    <citation type="journal article" date="2014" name="Int. J. Syst. Evol. Microbiol.">
        <title>Complete genome sequence of Corynebacterium casei LMG S-19264T (=DSM 44701T), isolated from a smear-ripened cheese.</title>
        <authorList>
            <consortium name="US DOE Joint Genome Institute (JGI-PGF)"/>
            <person name="Walter F."/>
            <person name="Albersmeier A."/>
            <person name="Kalinowski J."/>
            <person name="Ruckert C."/>
        </authorList>
    </citation>
    <scope>NUCLEOTIDE SEQUENCE</scope>
    <source>
        <strain evidence="2">JCM 3131</strain>
    </source>
</reference>
<feature type="compositionally biased region" description="Basic residues" evidence="1">
    <location>
        <begin position="80"/>
        <end position="89"/>
    </location>
</feature>
<gene>
    <name evidence="2" type="ORF">GCM10010145_43710</name>
</gene>
<dbReference type="Proteomes" id="UP000620156">
    <property type="component" value="Unassembled WGS sequence"/>
</dbReference>
<reference evidence="2" key="2">
    <citation type="submission" date="2020-09" db="EMBL/GenBank/DDBJ databases">
        <authorList>
            <person name="Sun Q."/>
            <person name="Ohkuma M."/>
        </authorList>
    </citation>
    <scope>NUCLEOTIDE SEQUENCE</scope>
    <source>
        <strain evidence="2">JCM 3131</strain>
    </source>
</reference>
<evidence type="ECO:0000313" key="3">
    <source>
        <dbReference type="Proteomes" id="UP000620156"/>
    </source>
</evidence>
<proteinExistence type="predicted"/>
<dbReference type="EMBL" id="BMQK01000010">
    <property type="protein sequence ID" value="GGQ69211.1"/>
    <property type="molecule type" value="Genomic_DNA"/>
</dbReference>
<evidence type="ECO:0000313" key="2">
    <source>
        <dbReference type="EMBL" id="GGQ69211.1"/>
    </source>
</evidence>